<evidence type="ECO:0000256" key="3">
    <source>
        <dbReference type="ARBA" id="ARBA00023163"/>
    </source>
</evidence>
<keyword evidence="3" id="KW-0804">Transcription</keyword>
<keyword evidence="1" id="KW-0805">Transcription regulation</keyword>
<dbReference type="InterPro" id="IPR036388">
    <property type="entry name" value="WH-like_DNA-bd_sf"/>
</dbReference>
<evidence type="ECO:0000256" key="1">
    <source>
        <dbReference type="ARBA" id="ARBA00023015"/>
    </source>
</evidence>
<name>M0PT35_9EURY</name>
<reference evidence="5 6" key="1">
    <citation type="journal article" date="2014" name="PLoS Genet.">
        <title>Phylogenetically driven sequencing of extremely halophilic archaea reveals strategies for static and dynamic osmo-response.</title>
        <authorList>
            <person name="Becker E.A."/>
            <person name="Seitzer P.M."/>
            <person name="Tritt A."/>
            <person name="Larsen D."/>
            <person name="Krusor M."/>
            <person name="Yao A.I."/>
            <person name="Wu D."/>
            <person name="Madern D."/>
            <person name="Eisen J.A."/>
            <person name="Darling A.E."/>
            <person name="Facciotti M.T."/>
        </authorList>
    </citation>
    <scope>NUCLEOTIDE SEQUENCE [LARGE SCALE GENOMIC DNA]</scope>
    <source>
        <strain evidence="5 6">JCM 13916</strain>
    </source>
</reference>
<comment type="caution">
    <text evidence="5">The sequence shown here is derived from an EMBL/GenBank/DDBJ whole genome shotgun (WGS) entry which is preliminary data.</text>
</comment>
<evidence type="ECO:0000313" key="6">
    <source>
        <dbReference type="Proteomes" id="UP000011528"/>
    </source>
</evidence>
<evidence type="ECO:0000256" key="2">
    <source>
        <dbReference type="ARBA" id="ARBA00023125"/>
    </source>
</evidence>
<dbReference type="Gene3D" id="1.10.10.10">
    <property type="entry name" value="Winged helix-like DNA-binding domain superfamily/Winged helix DNA-binding domain"/>
    <property type="match status" value="1"/>
</dbReference>
<sequence>MSLDDDATREVIEALSSETAYNIFRLLNETPATPSRIAEQLDQSVQNVHYHLENLEAAGVIEVTDTCYSEKGREMSVFVVSEDPTLLFLGTEDDRPGLKRAFKSFASLLGPPSILLAAGESIAQLVTAE</sequence>
<dbReference type="EMBL" id="AOJJ01000008">
    <property type="protein sequence ID" value="EMA72744.1"/>
    <property type="molecule type" value="Genomic_DNA"/>
</dbReference>
<keyword evidence="2" id="KW-0238">DNA-binding</keyword>
<dbReference type="InterPro" id="IPR011991">
    <property type="entry name" value="ArsR-like_HTH"/>
</dbReference>
<dbReference type="InterPro" id="IPR036390">
    <property type="entry name" value="WH_DNA-bd_sf"/>
</dbReference>
<dbReference type="SUPFAM" id="SSF46785">
    <property type="entry name" value="Winged helix' DNA-binding domain"/>
    <property type="match status" value="1"/>
</dbReference>
<evidence type="ECO:0000313" key="5">
    <source>
        <dbReference type="EMBL" id="EMA72744.1"/>
    </source>
</evidence>
<dbReference type="GO" id="GO:0003677">
    <property type="term" value="F:DNA binding"/>
    <property type="evidence" value="ECO:0007669"/>
    <property type="project" value="UniProtKB-KW"/>
</dbReference>
<accession>M0PT35</accession>
<feature type="domain" description="HTH arsR-type" evidence="4">
    <location>
        <begin position="10"/>
        <end position="93"/>
    </location>
</feature>
<gene>
    <name evidence="5" type="ORF">C462_00207</name>
</gene>
<proteinExistence type="predicted"/>
<protein>
    <submittedName>
        <fullName evidence="5">Transcription regulator</fullName>
    </submittedName>
</protein>
<dbReference type="InterPro" id="IPR001845">
    <property type="entry name" value="HTH_ArsR_DNA-bd_dom"/>
</dbReference>
<dbReference type="PANTHER" id="PTHR33154:SF33">
    <property type="entry name" value="TRANSCRIPTIONAL REPRESSOR SDPR"/>
    <property type="match status" value="1"/>
</dbReference>
<dbReference type="PANTHER" id="PTHR33154">
    <property type="entry name" value="TRANSCRIPTIONAL REGULATOR, ARSR FAMILY"/>
    <property type="match status" value="1"/>
</dbReference>
<dbReference type="GO" id="GO:0003700">
    <property type="term" value="F:DNA-binding transcription factor activity"/>
    <property type="evidence" value="ECO:0007669"/>
    <property type="project" value="InterPro"/>
</dbReference>
<dbReference type="STRING" id="1230455.C462_00207"/>
<dbReference type="SMART" id="SM00418">
    <property type="entry name" value="HTH_ARSR"/>
    <property type="match status" value="1"/>
</dbReference>
<dbReference type="Pfam" id="PF12840">
    <property type="entry name" value="HTH_20"/>
    <property type="match status" value="1"/>
</dbReference>
<dbReference type="CDD" id="cd00090">
    <property type="entry name" value="HTH_ARSR"/>
    <property type="match status" value="1"/>
</dbReference>
<dbReference type="AlphaFoldDB" id="M0PT35"/>
<dbReference type="InterPro" id="IPR051081">
    <property type="entry name" value="HTH_MetalResp_TranReg"/>
</dbReference>
<evidence type="ECO:0000259" key="4">
    <source>
        <dbReference type="SMART" id="SM00418"/>
    </source>
</evidence>
<dbReference type="Proteomes" id="UP000011528">
    <property type="component" value="Unassembled WGS sequence"/>
</dbReference>
<organism evidence="5 6">
    <name type="scientific">Halorubrum distributum JCM 13916</name>
    <dbReference type="NCBI Taxonomy" id="1230455"/>
    <lineage>
        <taxon>Archaea</taxon>
        <taxon>Methanobacteriati</taxon>
        <taxon>Methanobacteriota</taxon>
        <taxon>Stenosarchaea group</taxon>
        <taxon>Halobacteria</taxon>
        <taxon>Halobacteriales</taxon>
        <taxon>Haloferacaceae</taxon>
        <taxon>Halorubrum</taxon>
        <taxon>Halorubrum distributum group</taxon>
    </lineage>
</organism>